<protein>
    <submittedName>
        <fullName evidence="2">DUF262 domain-containing protein</fullName>
    </submittedName>
</protein>
<dbReference type="Proteomes" id="UP000240410">
    <property type="component" value="Unassembled WGS sequence"/>
</dbReference>
<dbReference type="EMBL" id="PYOJ01000019">
    <property type="protein sequence ID" value="PSV88266.1"/>
    <property type="molecule type" value="Genomic_DNA"/>
</dbReference>
<evidence type="ECO:0000313" key="3">
    <source>
        <dbReference type="Proteomes" id="UP000240410"/>
    </source>
</evidence>
<feature type="domain" description="GmrSD restriction endonucleases N-terminal" evidence="1">
    <location>
        <begin position="42"/>
        <end position="185"/>
    </location>
</feature>
<comment type="caution">
    <text evidence="2">The sequence shown here is derived from an EMBL/GenBank/DDBJ whole genome shotgun (WGS) entry which is preliminary data.</text>
</comment>
<proteinExistence type="predicted"/>
<dbReference type="AlphaFoldDB" id="A0A2T3M7Z1"/>
<dbReference type="PANTHER" id="PTHR39639:SF1">
    <property type="entry name" value="DUF262 DOMAIN-CONTAINING PROTEIN"/>
    <property type="match status" value="1"/>
</dbReference>
<sequence>MTHADDVIEIEGQDDLDLTAHPHPMGTDTEVRIAKDSYSVFEFLRQEKKGSLVLAPDFQRNDVWNAQRQSELIESIIMGIPIPVIYLFENHEGKRQIIDGKQRTTALKKFINNQFPLKHLMMLSDLNGSRFDDIPPLLQAKLEDYQLNVYIIQPPTPEYVKFNIFERVNRGGMNLNKQEMRHALYQGKCTLLIEELANSSQFKNATGNGVNPDRMRDRYLVLRFIAFYLLVLNKLPPNIQYRSDIDSFLASVMIFINSIATDALIEEIKQWCLIGMERVYEVVGSEAYRFAPKYEGGNRRPINMGLFEMLTFTFCYVDVDALNYEKANILVKQYKADIDSEGYLSGSMDTLGYVELRFDTAHEIAEGLNNA</sequence>
<reference evidence="2 3" key="1">
    <citation type="submission" date="2018-03" db="EMBL/GenBank/DDBJ databases">
        <title>Whole genome sequencing of Histamine producing bacteria.</title>
        <authorList>
            <person name="Butler K."/>
        </authorList>
    </citation>
    <scope>NUCLEOTIDE SEQUENCE [LARGE SCALE GENOMIC DNA]</scope>
    <source>
        <strain evidence="2 3">ATCC 33979</strain>
    </source>
</reference>
<accession>A0A2T3M7Z1</accession>
<evidence type="ECO:0000259" key="1">
    <source>
        <dbReference type="Pfam" id="PF03235"/>
    </source>
</evidence>
<organism evidence="2 3">
    <name type="scientific">Photobacterium leiognathi</name>
    <dbReference type="NCBI Taxonomy" id="553611"/>
    <lineage>
        <taxon>Bacteria</taxon>
        <taxon>Pseudomonadati</taxon>
        <taxon>Pseudomonadota</taxon>
        <taxon>Gammaproteobacteria</taxon>
        <taxon>Vibrionales</taxon>
        <taxon>Vibrionaceae</taxon>
        <taxon>Photobacterium</taxon>
    </lineage>
</organism>
<dbReference type="RefSeq" id="WP_045070292.1">
    <property type="nucleotide sequence ID" value="NZ_JZSL01000025.1"/>
</dbReference>
<dbReference type="Pfam" id="PF03235">
    <property type="entry name" value="GmrSD_N"/>
    <property type="match status" value="1"/>
</dbReference>
<dbReference type="InterPro" id="IPR004919">
    <property type="entry name" value="GmrSD_N"/>
</dbReference>
<name>A0A2T3M7Z1_PHOLE</name>
<gene>
    <name evidence="2" type="ORF">CTM89_14915</name>
</gene>
<evidence type="ECO:0000313" key="2">
    <source>
        <dbReference type="EMBL" id="PSV88266.1"/>
    </source>
</evidence>
<dbReference type="PANTHER" id="PTHR39639">
    <property type="entry name" value="CHROMOSOME 16, WHOLE GENOME SHOTGUN SEQUENCE"/>
    <property type="match status" value="1"/>
</dbReference>
<dbReference type="OrthoDB" id="7802453at2"/>